<reference evidence="1" key="1">
    <citation type="submission" date="2021-06" db="EMBL/GenBank/DDBJ databases">
        <authorList>
            <person name="Kallberg Y."/>
            <person name="Tangrot J."/>
            <person name="Rosling A."/>
        </authorList>
    </citation>
    <scope>NUCLEOTIDE SEQUENCE</scope>
    <source>
        <strain evidence="1">87-6 pot B 2015</strain>
    </source>
</reference>
<name>A0A9N9A0N4_FUNMO</name>
<evidence type="ECO:0000313" key="1">
    <source>
        <dbReference type="EMBL" id="CAG8513770.1"/>
    </source>
</evidence>
<accession>A0A9N9A0N4</accession>
<dbReference type="AlphaFoldDB" id="A0A9N9A0N4"/>
<gene>
    <name evidence="1" type="ORF">FMOSSE_LOCUS4676</name>
</gene>
<evidence type="ECO:0000313" key="2">
    <source>
        <dbReference type="Proteomes" id="UP000789375"/>
    </source>
</evidence>
<protein>
    <submittedName>
        <fullName evidence="1">11437_t:CDS:1</fullName>
    </submittedName>
</protein>
<organism evidence="1 2">
    <name type="scientific">Funneliformis mosseae</name>
    <name type="common">Endomycorrhizal fungus</name>
    <name type="synonym">Glomus mosseae</name>
    <dbReference type="NCBI Taxonomy" id="27381"/>
    <lineage>
        <taxon>Eukaryota</taxon>
        <taxon>Fungi</taxon>
        <taxon>Fungi incertae sedis</taxon>
        <taxon>Mucoromycota</taxon>
        <taxon>Glomeromycotina</taxon>
        <taxon>Glomeromycetes</taxon>
        <taxon>Glomerales</taxon>
        <taxon>Glomeraceae</taxon>
        <taxon>Funneliformis</taxon>
    </lineage>
</organism>
<proteinExistence type="predicted"/>
<sequence length="98" mass="11215">MSMVKLIALNPNLASNPRRTAMTGSKLYTMLLVNMRTFYRFTMTSTSTPGQAIIYKSTAVTIIYHNSNQKPYPPYRNQQSSYIINTINNNQHHKLTLS</sequence>
<dbReference type="Proteomes" id="UP000789375">
    <property type="component" value="Unassembled WGS sequence"/>
</dbReference>
<dbReference type="EMBL" id="CAJVPP010000807">
    <property type="protein sequence ID" value="CAG8513770.1"/>
    <property type="molecule type" value="Genomic_DNA"/>
</dbReference>
<keyword evidence="2" id="KW-1185">Reference proteome</keyword>
<comment type="caution">
    <text evidence="1">The sequence shown here is derived from an EMBL/GenBank/DDBJ whole genome shotgun (WGS) entry which is preliminary data.</text>
</comment>